<sequence length="342" mass="38945">MDSQLLLFRRQYLQLFEPDFLAWPPKQLLRDSTIQAWLYKNLFSSERNQYLPPPRYQLRVLKPLLSKIEKSIEDPEEDEISDDLMNHLGELISADLPGEATAVQQKTYVTFTCLPPTATINEDYRDEPTITLLERPQLLSGSLTTGFRTWEAALHLGSYLLLPENRSLVQGRSVLELGAGTGFLAILAAKHLEARHVTTTDGDEGVVEALKENLFLNSLDDEAKVLTSVLRWGRGLKGTWVEEDCEAYPYDVILGTDITYDKIAISALVATMRLLFELRPNLHMLISGVVRNLDTFETFRHACVRANFNVAEIDFQPKSIEQQTSLFYQKAFPIKILSIRRL</sequence>
<dbReference type="EMBL" id="CP099421">
    <property type="protein sequence ID" value="USW52504.1"/>
    <property type="molecule type" value="Genomic_DNA"/>
</dbReference>
<dbReference type="Proteomes" id="UP001056384">
    <property type="component" value="Chromosome 4"/>
</dbReference>
<keyword evidence="2" id="KW-1185">Reference proteome</keyword>
<keyword evidence="1" id="KW-0808">Transferase</keyword>
<keyword evidence="1" id="KW-0489">Methyltransferase</keyword>
<dbReference type="OrthoDB" id="194386at2759"/>
<dbReference type="InterPro" id="IPR029063">
    <property type="entry name" value="SAM-dependent_MTases_sf"/>
</dbReference>
<dbReference type="AlphaFoldDB" id="A0A9Q9ANE8"/>
<dbReference type="PANTHER" id="PTHR14614:SF130">
    <property type="entry name" value="PROTEIN-LYSINE N-METHYLTRANSFERASE EEF2KMT"/>
    <property type="match status" value="1"/>
</dbReference>
<dbReference type="GO" id="GO:0005737">
    <property type="term" value="C:cytoplasm"/>
    <property type="evidence" value="ECO:0007669"/>
    <property type="project" value="TreeGrafter"/>
</dbReference>
<dbReference type="InterPro" id="IPR019410">
    <property type="entry name" value="Methyltransf_16"/>
</dbReference>
<gene>
    <name evidence="1" type="ORF">Slin15195_G058230</name>
</gene>
<proteinExistence type="predicted"/>
<accession>A0A9Q9ANE8</accession>
<dbReference type="Gene3D" id="3.40.50.150">
    <property type="entry name" value="Vaccinia Virus protein VP39"/>
    <property type="match status" value="1"/>
</dbReference>
<dbReference type="Pfam" id="PF10294">
    <property type="entry name" value="Methyltransf_16"/>
    <property type="match status" value="1"/>
</dbReference>
<evidence type="ECO:0000313" key="1">
    <source>
        <dbReference type="EMBL" id="USW52504.1"/>
    </source>
</evidence>
<name>A0A9Q9ANE8_9PEZI</name>
<reference evidence="1" key="1">
    <citation type="submission" date="2022-06" db="EMBL/GenBank/DDBJ databases">
        <title>Complete genome sequences of two strains of the flax pathogen Septoria linicola.</title>
        <authorList>
            <person name="Lapalu N."/>
            <person name="Simon A."/>
            <person name="Demenou B."/>
            <person name="Paumier D."/>
            <person name="Guillot M.-P."/>
            <person name="Gout L."/>
            <person name="Valade R."/>
        </authorList>
    </citation>
    <scope>NUCLEOTIDE SEQUENCE</scope>
    <source>
        <strain evidence="1">SE15195</strain>
    </source>
</reference>
<dbReference type="SUPFAM" id="SSF53335">
    <property type="entry name" value="S-adenosyl-L-methionine-dependent methyltransferases"/>
    <property type="match status" value="1"/>
</dbReference>
<protein>
    <submittedName>
        <fullName evidence="1">Lysine methyltransferase, S-adenosyl-L-methionine-dependent methyltransferase</fullName>
    </submittedName>
</protein>
<dbReference type="CDD" id="cd02440">
    <property type="entry name" value="AdoMet_MTases"/>
    <property type="match status" value="1"/>
</dbReference>
<dbReference type="GO" id="GO:0032259">
    <property type="term" value="P:methylation"/>
    <property type="evidence" value="ECO:0007669"/>
    <property type="project" value="UniProtKB-KW"/>
</dbReference>
<dbReference type="GO" id="GO:0008757">
    <property type="term" value="F:S-adenosylmethionine-dependent methyltransferase activity"/>
    <property type="evidence" value="ECO:0007669"/>
    <property type="project" value="UniProtKB-ARBA"/>
</dbReference>
<dbReference type="PANTHER" id="PTHR14614">
    <property type="entry name" value="HEPATOCELLULAR CARCINOMA-ASSOCIATED ANTIGEN"/>
    <property type="match status" value="1"/>
</dbReference>
<evidence type="ECO:0000313" key="2">
    <source>
        <dbReference type="Proteomes" id="UP001056384"/>
    </source>
</evidence>
<organism evidence="1 2">
    <name type="scientific">Septoria linicola</name>
    <dbReference type="NCBI Taxonomy" id="215465"/>
    <lineage>
        <taxon>Eukaryota</taxon>
        <taxon>Fungi</taxon>
        <taxon>Dikarya</taxon>
        <taxon>Ascomycota</taxon>
        <taxon>Pezizomycotina</taxon>
        <taxon>Dothideomycetes</taxon>
        <taxon>Dothideomycetidae</taxon>
        <taxon>Mycosphaerellales</taxon>
        <taxon>Mycosphaerellaceae</taxon>
        <taxon>Septoria</taxon>
    </lineage>
</organism>